<accession>A0AA38C6D7</accession>
<proteinExistence type="predicted"/>
<name>A0AA38C6D7_TAXCH</name>
<dbReference type="AlphaFoldDB" id="A0AA38C6D7"/>
<feature type="region of interest" description="Disordered" evidence="1">
    <location>
        <begin position="84"/>
        <end position="117"/>
    </location>
</feature>
<evidence type="ECO:0000313" key="2">
    <source>
        <dbReference type="EMBL" id="KAH9290973.1"/>
    </source>
</evidence>
<feature type="region of interest" description="Disordered" evidence="1">
    <location>
        <begin position="14"/>
        <end position="34"/>
    </location>
</feature>
<evidence type="ECO:0000256" key="1">
    <source>
        <dbReference type="SAM" id="MobiDB-lite"/>
    </source>
</evidence>
<protein>
    <submittedName>
        <fullName evidence="2">Uncharacterized protein</fullName>
    </submittedName>
</protein>
<dbReference type="EMBL" id="JAHRHJ020003813">
    <property type="protein sequence ID" value="KAH9290973.1"/>
    <property type="molecule type" value="Genomic_DNA"/>
</dbReference>
<feature type="compositionally biased region" description="Basic and acidic residues" evidence="1">
    <location>
        <begin position="16"/>
        <end position="25"/>
    </location>
</feature>
<comment type="caution">
    <text evidence="2">The sequence shown here is derived from an EMBL/GenBank/DDBJ whole genome shotgun (WGS) entry which is preliminary data.</text>
</comment>
<feature type="region of interest" description="Disordered" evidence="1">
    <location>
        <begin position="144"/>
        <end position="181"/>
    </location>
</feature>
<keyword evidence="3" id="KW-1185">Reference proteome</keyword>
<sequence length="181" mass="19687">MKTLYDRGLALRVQRTPKEPSEHGRQYRPTVGTHNPTKWSVEHLVHWTFRGWGVQQTLEIYSTLAEYVHAVMCIVDQQWDSSTGVSKSRHADVSGHGIGARSEDGSSRGKQSTSPACDAVYQDGELAVLPAGILGAVDLGDRGQQVGVSRGSHPGRTQRRTSPVGARVGDRRGNSGRLMDG</sequence>
<organism evidence="2 3">
    <name type="scientific">Taxus chinensis</name>
    <name type="common">Chinese yew</name>
    <name type="synonym">Taxus wallichiana var. chinensis</name>
    <dbReference type="NCBI Taxonomy" id="29808"/>
    <lineage>
        <taxon>Eukaryota</taxon>
        <taxon>Viridiplantae</taxon>
        <taxon>Streptophyta</taxon>
        <taxon>Embryophyta</taxon>
        <taxon>Tracheophyta</taxon>
        <taxon>Spermatophyta</taxon>
        <taxon>Pinopsida</taxon>
        <taxon>Pinidae</taxon>
        <taxon>Conifers II</taxon>
        <taxon>Cupressales</taxon>
        <taxon>Taxaceae</taxon>
        <taxon>Taxus</taxon>
    </lineage>
</organism>
<reference evidence="2 3" key="1">
    <citation type="journal article" date="2021" name="Nat. Plants">
        <title>The Taxus genome provides insights into paclitaxel biosynthesis.</title>
        <authorList>
            <person name="Xiong X."/>
            <person name="Gou J."/>
            <person name="Liao Q."/>
            <person name="Li Y."/>
            <person name="Zhou Q."/>
            <person name="Bi G."/>
            <person name="Li C."/>
            <person name="Du R."/>
            <person name="Wang X."/>
            <person name="Sun T."/>
            <person name="Guo L."/>
            <person name="Liang H."/>
            <person name="Lu P."/>
            <person name="Wu Y."/>
            <person name="Zhang Z."/>
            <person name="Ro D.K."/>
            <person name="Shang Y."/>
            <person name="Huang S."/>
            <person name="Yan J."/>
        </authorList>
    </citation>
    <scope>NUCLEOTIDE SEQUENCE [LARGE SCALE GENOMIC DNA]</scope>
    <source>
        <strain evidence="2">Ta-2019</strain>
    </source>
</reference>
<dbReference type="Proteomes" id="UP000824469">
    <property type="component" value="Unassembled WGS sequence"/>
</dbReference>
<evidence type="ECO:0000313" key="3">
    <source>
        <dbReference type="Proteomes" id="UP000824469"/>
    </source>
</evidence>
<gene>
    <name evidence="2" type="ORF">KI387_035090</name>
</gene>
<feature type="compositionally biased region" description="Basic and acidic residues" evidence="1">
    <location>
        <begin position="168"/>
        <end position="181"/>
    </location>
</feature>